<dbReference type="EMBL" id="CP009211">
    <property type="protein sequence ID" value="AIJ33373.1"/>
    <property type="molecule type" value="Genomic_DNA"/>
</dbReference>
<reference evidence="2 4" key="1">
    <citation type="submission" date="2014-08" db="EMBL/GenBank/DDBJ databases">
        <title>Complete genome sequence of Corynebacterium imitans DSM 44264, isolated from a five-month-old boy with suspected pharyngeal diphtheria.</title>
        <authorList>
            <person name="Mollmann S."/>
            <person name="Albersmeier A."/>
            <person name="Ruckert C."/>
            <person name="Tauch A."/>
        </authorList>
    </citation>
    <scope>NUCLEOTIDE SEQUENCE [LARGE SCALE GENOMIC DNA]</scope>
    <source>
        <strain evidence="2 4">DSM 44264</strain>
    </source>
</reference>
<accession>A0A076NIV2</accession>
<evidence type="ECO:0000313" key="2">
    <source>
        <dbReference type="EMBL" id="AIJ33373.1"/>
    </source>
</evidence>
<dbReference type="RefSeq" id="WP_038590063.1">
    <property type="nucleotide sequence ID" value="NZ_CP009211.1"/>
</dbReference>
<dbReference type="HOGENOM" id="CLU_2568053_0_0_11"/>
<keyword evidence="1" id="KW-0472">Membrane</keyword>
<dbReference type="EMBL" id="LT906467">
    <property type="protein sequence ID" value="SNV67801.1"/>
    <property type="molecule type" value="Genomic_DNA"/>
</dbReference>
<dbReference type="Proteomes" id="UP000028780">
    <property type="component" value="Chromosome"/>
</dbReference>
<dbReference type="STRING" id="156978.CIMIT_05180"/>
<protein>
    <submittedName>
        <fullName evidence="2">Uncharacterized protein</fullName>
    </submittedName>
</protein>
<reference evidence="3 5" key="2">
    <citation type="submission" date="2017-06" db="EMBL/GenBank/DDBJ databases">
        <authorList>
            <consortium name="Pathogen Informatics"/>
        </authorList>
    </citation>
    <scope>NUCLEOTIDE SEQUENCE [LARGE SCALE GENOMIC DNA]</scope>
    <source>
        <strain evidence="3 5">NCTC13015</strain>
    </source>
</reference>
<feature type="transmembrane region" description="Helical" evidence="1">
    <location>
        <begin position="27"/>
        <end position="44"/>
    </location>
</feature>
<evidence type="ECO:0000313" key="5">
    <source>
        <dbReference type="Proteomes" id="UP000215374"/>
    </source>
</evidence>
<keyword evidence="1" id="KW-0812">Transmembrane</keyword>
<evidence type="ECO:0000256" key="1">
    <source>
        <dbReference type="SAM" id="Phobius"/>
    </source>
</evidence>
<proteinExistence type="predicted"/>
<organism evidence="2 4">
    <name type="scientific">Corynebacterium imitans</name>
    <dbReference type="NCBI Taxonomy" id="156978"/>
    <lineage>
        <taxon>Bacteria</taxon>
        <taxon>Bacillati</taxon>
        <taxon>Actinomycetota</taxon>
        <taxon>Actinomycetes</taxon>
        <taxon>Mycobacteriales</taxon>
        <taxon>Corynebacteriaceae</taxon>
        <taxon>Corynebacterium</taxon>
    </lineage>
</organism>
<keyword evidence="1" id="KW-1133">Transmembrane helix</keyword>
<dbReference type="KEGG" id="cii:CIMIT_05180"/>
<dbReference type="Proteomes" id="UP000215374">
    <property type="component" value="Chromosome 1"/>
</dbReference>
<dbReference type="AlphaFoldDB" id="A0A076NIV2"/>
<sequence>MIAFVVVSIALLAWETIKLTRGPKRPGHALLSVVLTAVVVWLLTSPLDFSAELPILLWWAIVAWASVLVGVAAGRLVCRRV</sequence>
<name>A0A076NIV2_9CORY</name>
<feature type="transmembrane region" description="Helical" evidence="1">
    <location>
        <begin position="56"/>
        <end position="78"/>
    </location>
</feature>
<evidence type="ECO:0000313" key="4">
    <source>
        <dbReference type="Proteomes" id="UP000028780"/>
    </source>
</evidence>
<evidence type="ECO:0000313" key="3">
    <source>
        <dbReference type="EMBL" id="SNV67801.1"/>
    </source>
</evidence>
<gene>
    <name evidence="2" type="ORF">CIMIT_05180</name>
    <name evidence="3" type="ORF">SAMEA4535761_01101</name>
</gene>
<keyword evidence="4" id="KW-1185">Reference proteome</keyword>